<keyword evidence="1" id="KW-0812">Transmembrane</keyword>
<organism evidence="2 3">
    <name type="scientific">Paramecium sonneborni</name>
    <dbReference type="NCBI Taxonomy" id="65129"/>
    <lineage>
        <taxon>Eukaryota</taxon>
        <taxon>Sar</taxon>
        <taxon>Alveolata</taxon>
        <taxon>Ciliophora</taxon>
        <taxon>Intramacronucleata</taxon>
        <taxon>Oligohymenophorea</taxon>
        <taxon>Peniculida</taxon>
        <taxon>Parameciidae</taxon>
        <taxon>Paramecium</taxon>
    </lineage>
</organism>
<proteinExistence type="predicted"/>
<dbReference type="OrthoDB" id="409374at2759"/>
<keyword evidence="1" id="KW-0472">Membrane</keyword>
<accession>A0A8S1RLG2</accession>
<sequence>MEFIKRLDAINAIKVVKFKIFNVSILIAYVVLQVGHLQMELYFKLGDNQMAVISQEEFHSNQDDCLNCKFFILFIFMEMVNYNKKNNAMMVNYNKKNNAMMCSCPLYCENCLQSICYECQPNFQLITHVIMAVAVEQKFMKKNVMIVISLWLYFSLYSDCQYSPSPYMIVKFLNQTYNKYYHKITFSLAIYFNKYYIFQTLFNFSFDQDGISDYLIKLKSNYQSVIDLIRDFQFKVQIQLYFYKYLNCKSQYLSQQLCIQLRGYRNTQSQTKNQYFKSNLSL</sequence>
<reference evidence="2" key="1">
    <citation type="submission" date="2021-01" db="EMBL/GenBank/DDBJ databases">
        <authorList>
            <consortium name="Genoscope - CEA"/>
            <person name="William W."/>
        </authorList>
    </citation>
    <scope>NUCLEOTIDE SEQUENCE</scope>
</reference>
<evidence type="ECO:0000313" key="3">
    <source>
        <dbReference type="Proteomes" id="UP000692954"/>
    </source>
</evidence>
<evidence type="ECO:0008006" key="4">
    <source>
        <dbReference type="Google" id="ProtNLM"/>
    </source>
</evidence>
<dbReference type="AlphaFoldDB" id="A0A8S1RLG2"/>
<name>A0A8S1RLG2_9CILI</name>
<gene>
    <name evidence="2" type="ORF">PSON_ATCC_30995.1.T1840054</name>
</gene>
<dbReference type="EMBL" id="CAJJDN010000184">
    <property type="protein sequence ID" value="CAD8128223.1"/>
    <property type="molecule type" value="Genomic_DNA"/>
</dbReference>
<evidence type="ECO:0000256" key="1">
    <source>
        <dbReference type="SAM" id="Phobius"/>
    </source>
</evidence>
<keyword evidence="1" id="KW-1133">Transmembrane helix</keyword>
<protein>
    <recommendedName>
        <fullName evidence="4">Transmembrane protein</fullName>
    </recommendedName>
</protein>
<dbReference type="Proteomes" id="UP000692954">
    <property type="component" value="Unassembled WGS sequence"/>
</dbReference>
<keyword evidence="3" id="KW-1185">Reference proteome</keyword>
<evidence type="ECO:0000313" key="2">
    <source>
        <dbReference type="EMBL" id="CAD8128223.1"/>
    </source>
</evidence>
<feature type="transmembrane region" description="Helical" evidence="1">
    <location>
        <begin position="20"/>
        <end position="39"/>
    </location>
</feature>
<comment type="caution">
    <text evidence="2">The sequence shown here is derived from an EMBL/GenBank/DDBJ whole genome shotgun (WGS) entry which is preliminary data.</text>
</comment>